<dbReference type="eggNOG" id="ENOG502RZMJ">
    <property type="taxonomic scope" value="Eukaryota"/>
</dbReference>
<evidence type="ECO:0000259" key="11">
    <source>
        <dbReference type="Pfam" id="PF08577"/>
    </source>
</evidence>
<dbReference type="Pfam" id="PF08577">
    <property type="entry name" value="PI31_Prot_C"/>
    <property type="match status" value="1"/>
</dbReference>
<evidence type="ECO:0000256" key="2">
    <source>
        <dbReference type="ARBA" id="ARBA00004496"/>
    </source>
</evidence>
<accession>M7NW04</accession>
<keyword evidence="7" id="KW-0256">Endoplasmic reticulum</keyword>
<comment type="subcellular location">
    <subcellularLocation>
        <location evidence="2">Cytoplasm</location>
    </subcellularLocation>
    <subcellularLocation>
        <location evidence="1">Endoplasmic reticulum</location>
    </subcellularLocation>
</comment>
<evidence type="ECO:0000256" key="8">
    <source>
        <dbReference type="ARBA" id="ARBA00022942"/>
    </source>
</evidence>
<evidence type="ECO:0000313" key="14">
    <source>
        <dbReference type="Proteomes" id="UP000011958"/>
    </source>
</evidence>
<dbReference type="InterPro" id="IPR013886">
    <property type="entry name" value="PI31_Prot_C"/>
</dbReference>
<dbReference type="Pfam" id="PF11566">
    <property type="entry name" value="PI31_Prot_N"/>
    <property type="match status" value="1"/>
</dbReference>
<dbReference type="InterPro" id="IPR021625">
    <property type="entry name" value="PI31_Prot_N"/>
</dbReference>
<evidence type="ECO:0000256" key="10">
    <source>
        <dbReference type="ARBA" id="ARBA00024805"/>
    </source>
</evidence>
<evidence type="ECO:0000259" key="12">
    <source>
        <dbReference type="Pfam" id="PF11566"/>
    </source>
</evidence>
<sequence>MTLNSQIDTIFNLIEASLNNFSEKNEEKTDINLKNSYDAIACLINAYMLKTGYKLLGFGENHCLDTPITESEMKPLSNIFNESSDPFYAFRYSFNSKEEIYLIKLLKMDKKIVILGTIMGKGNTITHDISVDDYTQKGVFPYSSKQKDRSLEEVYVSNEKIIELLKIYHSNFLEKLTPDLKEELNSRKNNLCEGHFFQIPKDNFSSRCMENSISYKFNVQERDNQTSNTCNISIGSDDLYPPGIGQHPLLTPCIIREPILDEIKDCNSGMYPSKTHPIFSGTKAKKNFQLPPGVRYDPISPNDGLGLGLGNLGNPSRKYRNIGEPDNDEFLPPDVDRMYI</sequence>
<evidence type="ECO:0000256" key="9">
    <source>
        <dbReference type="ARBA" id="ARBA00022990"/>
    </source>
</evidence>
<dbReference type="GO" id="GO:0043161">
    <property type="term" value="P:proteasome-mediated ubiquitin-dependent protein catabolic process"/>
    <property type="evidence" value="ECO:0007669"/>
    <property type="project" value="InterPro"/>
</dbReference>
<comment type="function">
    <text evidence="10">Plays an important role in control of proteasome function. Inhibits the hydrolysis of protein and peptide substrates by the 20S proteasome. Also inhibits the activation of the proteasome by the proteasome regulatory proteins PA700 and PA28.</text>
</comment>
<organism evidence="13 14">
    <name type="scientific">Pneumocystis murina (strain B123)</name>
    <name type="common">Mouse pneumocystis pneumonia agent</name>
    <name type="synonym">Pneumocystis carinii f. sp. muris</name>
    <dbReference type="NCBI Taxonomy" id="1069680"/>
    <lineage>
        <taxon>Eukaryota</taxon>
        <taxon>Fungi</taxon>
        <taxon>Dikarya</taxon>
        <taxon>Ascomycota</taxon>
        <taxon>Taphrinomycotina</taxon>
        <taxon>Pneumocystomycetes</taxon>
        <taxon>Pneumocystaceae</taxon>
        <taxon>Pneumocystis</taxon>
    </lineage>
</organism>
<proteinExistence type="inferred from homology"/>
<dbReference type="AlphaFoldDB" id="M7NW04"/>
<dbReference type="GO" id="GO:0004866">
    <property type="term" value="F:endopeptidase inhibitor activity"/>
    <property type="evidence" value="ECO:0007669"/>
    <property type="project" value="InterPro"/>
</dbReference>
<dbReference type="VEuPathDB" id="FungiDB:PNEG_00325"/>
<dbReference type="STRING" id="1069680.M7NW04"/>
<keyword evidence="5" id="KW-0963">Cytoplasm</keyword>
<evidence type="ECO:0000256" key="4">
    <source>
        <dbReference type="ARBA" id="ARBA00022481"/>
    </source>
</evidence>
<comment type="similarity">
    <text evidence="3">Belongs to the proteasome inhibitor PI31 family.</text>
</comment>
<keyword evidence="9" id="KW-0007">Acetylation</keyword>
<keyword evidence="14" id="KW-1185">Reference proteome</keyword>
<dbReference type="GO" id="GO:0000502">
    <property type="term" value="C:proteasome complex"/>
    <property type="evidence" value="ECO:0007669"/>
    <property type="project" value="UniProtKB-KW"/>
</dbReference>
<dbReference type="GO" id="GO:0005783">
    <property type="term" value="C:endoplasmic reticulum"/>
    <property type="evidence" value="ECO:0007669"/>
    <property type="project" value="UniProtKB-SubCell"/>
</dbReference>
<dbReference type="RefSeq" id="XP_007872198.1">
    <property type="nucleotide sequence ID" value="XM_007874007.1"/>
</dbReference>
<dbReference type="PANTHER" id="PTHR13266">
    <property type="entry name" value="PROTEASOME INHIBITOR"/>
    <property type="match status" value="1"/>
</dbReference>
<gene>
    <name evidence="13" type="ORF">PNEG_00325</name>
</gene>
<feature type="domain" description="PI31 proteasome regulator C-terminal" evidence="11">
    <location>
        <begin position="234"/>
        <end position="301"/>
    </location>
</feature>
<feature type="domain" description="PI31 proteasome regulator N-terminal" evidence="12">
    <location>
        <begin position="31"/>
        <end position="182"/>
    </location>
</feature>
<dbReference type="OMA" id="GHACMVA"/>
<evidence type="ECO:0000313" key="13">
    <source>
        <dbReference type="EMBL" id="EMR11296.1"/>
    </source>
</evidence>
<dbReference type="EMBL" id="AFWA02000001">
    <property type="protein sequence ID" value="EMR11296.1"/>
    <property type="molecule type" value="Genomic_DNA"/>
</dbReference>
<name>M7NW04_PNEMU</name>
<dbReference type="GeneID" id="19894023"/>
<evidence type="ECO:0000256" key="1">
    <source>
        <dbReference type="ARBA" id="ARBA00004240"/>
    </source>
</evidence>
<protein>
    <submittedName>
        <fullName evidence="13">Uncharacterized protein</fullName>
    </submittedName>
</protein>
<dbReference type="InterPro" id="IPR045128">
    <property type="entry name" value="PI31-like"/>
</dbReference>
<dbReference type="Gene3D" id="3.40.1000.30">
    <property type="match status" value="1"/>
</dbReference>
<reference evidence="14" key="1">
    <citation type="journal article" date="2016" name="Nat. Commun.">
        <title>Genome analysis of three Pneumocystis species reveals adaptation mechanisms to life exclusively in mammalian hosts.</title>
        <authorList>
            <person name="Ma L."/>
            <person name="Chen Z."/>
            <person name="Huang D.W."/>
            <person name="Kutty G."/>
            <person name="Ishihara M."/>
            <person name="Wang H."/>
            <person name="Abouelleil A."/>
            <person name="Bishop L."/>
            <person name="Davey E."/>
            <person name="Deng R."/>
            <person name="Deng X."/>
            <person name="Fan L."/>
            <person name="Fantoni G."/>
            <person name="Fitzgerald M."/>
            <person name="Gogineni E."/>
            <person name="Goldberg J.M."/>
            <person name="Handley G."/>
            <person name="Hu X."/>
            <person name="Huber C."/>
            <person name="Jiao X."/>
            <person name="Jones K."/>
            <person name="Levin J.Z."/>
            <person name="Liu Y."/>
            <person name="Macdonald P."/>
            <person name="Melnikov A."/>
            <person name="Raley C."/>
            <person name="Sassi M."/>
            <person name="Sherman B.T."/>
            <person name="Song X."/>
            <person name="Sykes S."/>
            <person name="Tran B."/>
            <person name="Walsh L."/>
            <person name="Xia Y."/>
            <person name="Yang J."/>
            <person name="Young S."/>
            <person name="Zeng Q."/>
            <person name="Zheng X."/>
            <person name="Stephens R."/>
            <person name="Nusbaum C."/>
            <person name="Birren B.W."/>
            <person name="Azadi P."/>
            <person name="Lempicki R.A."/>
            <person name="Cuomo C.A."/>
            <person name="Kovacs J.A."/>
        </authorList>
    </citation>
    <scope>NUCLEOTIDE SEQUENCE [LARGE SCALE GENOMIC DNA]</scope>
    <source>
        <strain evidence="14">B123</strain>
    </source>
</reference>
<evidence type="ECO:0000256" key="7">
    <source>
        <dbReference type="ARBA" id="ARBA00022824"/>
    </source>
</evidence>
<keyword evidence="6" id="KW-0597">Phosphoprotein</keyword>
<dbReference type="GO" id="GO:0070628">
    <property type="term" value="F:proteasome binding"/>
    <property type="evidence" value="ECO:0007669"/>
    <property type="project" value="InterPro"/>
</dbReference>
<dbReference type="PANTHER" id="PTHR13266:SF1">
    <property type="entry name" value="PROTEASOME INHIBITOR PI31 SUBUNIT"/>
    <property type="match status" value="1"/>
</dbReference>
<dbReference type="HOGENOM" id="CLU_044125_0_0_1"/>
<evidence type="ECO:0000256" key="3">
    <source>
        <dbReference type="ARBA" id="ARBA00006405"/>
    </source>
</evidence>
<dbReference type="Proteomes" id="UP000011958">
    <property type="component" value="Unassembled WGS sequence"/>
</dbReference>
<keyword evidence="4" id="KW-0488">Methylation</keyword>
<evidence type="ECO:0000256" key="5">
    <source>
        <dbReference type="ARBA" id="ARBA00022490"/>
    </source>
</evidence>
<comment type="caution">
    <text evidence="13">The sequence shown here is derived from an EMBL/GenBank/DDBJ whole genome shotgun (WGS) entry which is preliminary data.</text>
</comment>
<keyword evidence="8" id="KW-0647">Proteasome</keyword>
<dbReference type="OrthoDB" id="68090at2759"/>
<evidence type="ECO:0000256" key="6">
    <source>
        <dbReference type="ARBA" id="ARBA00022553"/>
    </source>
</evidence>